<evidence type="ECO:0000313" key="2">
    <source>
        <dbReference type="Proteomes" id="UP000799757"/>
    </source>
</evidence>
<organism evidence="1 2">
    <name type="scientific">Melanomma pulvis-pyrius CBS 109.77</name>
    <dbReference type="NCBI Taxonomy" id="1314802"/>
    <lineage>
        <taxon>Eukaryota</taxon>
        <taxon>Fungi</taxon>
        <taxon>Dikarya</taxon>
        <taxon>Ascomycota</taxon>
        <taxon>Pezizomycotina</taxon>
        <taxon>Dothideomycetes</taxon>
        <taxon>Pleosporomycetidae</taxon>
        <taxon>Pleosporales</taxon>
        <taxon>Melanommataceae</taxon>
        <taxon>Melanomma</taxon>
    </lineage>
</organism>
<sequence length="131" mass="14300">MTPLTVAALSVIDVYGMNSMYVLVYCSGYIKALINLKVHVPHYFPGSHNPILTYFTGIKPLDQVLTLAGVTFVNVTDGSAPQLSLYGFYFAGKLVSIFTVMIIEGVRDGNKGVSCHCKHPGSFVLRLLRLS</sequence>
<dbReference type="EMBL" id="MU001968">
    <property type="protein sequence ID" value="KAF2792470.1"/>
    <property type="molecule type" value="Genomic_DNA"/>
</dbReference>
<dbReference type="AlphaFoldDB" id="A0A6A6X7G8"/>
<dbReference type="Proteomes" id="UP000799757">
    <property type="component" value="Unassembled WGS sequence"/>
</dbReference>
<reference evidence="1" key="1">
    <citation type="journal article" date="2020" name="Stud. Mycol.">
        <title>101 Dothideomycetes genomes: a test case for predicting lifestyles and emergence of pathogens.</title>
        <authorList>
            <person name="Haridas S."/>
            <person name="Albert R."/>
            <person name="Binder M."/>
            <person name="Bloem J."/>
            <person name="Labutti K."/>
            <person name="Salamov A."/>
            <person name="Andreopoulos B."/>
            <person name="Baker S."/>
            <person name="Barry K."/>
            <person name="Bills G."/>
            <person name="Bluhm B."/>
            <person name="Cannon C."/>
            <person name="Castanera R."/>
            <person name="Culley D."/>
            <person name="Daum C."/>
            <person name="Ezra D."/>
            <person name="Gonzalez J."/>
            <person name="Henrissat B."/>
            <person name="Kuo A."/>
            <person name="Liang C."/>
            <person name="Lipzen A."/>
            <person name="Lutzoni F."/>
            <person name="Magnuson J."/>
            <person name="Mondo S."/>
            <person name="Nolan M."/>
            <person name="Ohm R."/>
            <person name="Pangilinan J."/>
            <person name="Park H.-J."/>
            <person name="Ramirez L."/>
            <person name="Alfaro M."/>
            <person name="Sun H."/>
            <person name="Tritt A."/>
            <person name="Yoshinaga Y."/>
            <person name="Zwiers L.-H."/>
            <person name="Turgeon B."/>
            <person name="Goodwin S."/>
            <person name="Spatafora J."/>
            <person name="Crous P."/>
            <person name="Grigoriev I."/>
        </authorList>
    </citation>
    <scope>NUCLEOTIDE SEQUENCE</scope>
    <source>
        <strain evidence="1">CBS 109.77</strain>
    </source>
</reference>
<dbReference type="OrthoDB" id="72269at2759"/>
<proteinExistence type="predicted"/>
<accession>A0A6A6X7G8</accession>
<evidence type="ECO:0000313" key="1">
    <source>
        <dbReference type="EMBL" id="KAF2792470.1"/>
    </source>
</evidence>
<name>A0A6A6X7G8_9PLEO</name>
<gene>
    <name evidence="1" type="ORF">K505DRAFT_246593</name>
</gene>
<keyword evidence="2" id="KW-1185">Reference proteome</keyword>
<protein>
    <submittedName>
        <fullName evidence="1">Uncharacterized protein</fullName>
    </submittedName>
</protein>